<name>A0A922I8K4_DERFA</name>
<gene>
    <name evidence="8" type="ORF">DERF_000391</name>
</gene>
<accession>A0A922I8K4</accession>
<proteinExistence type="inferred from homology"/>
<feature type="transmembrane region" description="Helical" evidence="7">
    <location>
        <begin position="308"/>
        <end position="327"/>
    </location>
</feature>
<evidence type="ECO:0000256" key="1">
    <source>
        <dbReference type="ARBA" id="ARBA00004141"/>
    </source>
</evidence>
<feature type="compositionally biased region" description="Polar residues" evidence="6">
    <location>
        <begin position="228"/>
        <end position="237"/>
    </location>
</feature>
<organism evidence="8 9">
    <name type="scientific">Dermatophagoides farinae</name>
    <name type="common">American house dust mite</name>
    <dbReference type="NCBI Taxonomy" id="6954"/>
    <lineage>
        <taxon>Eukaryota</taxon>
        <taxon>Metazoa</taxon>
        <taxon>Ecdysozoa</taxon>
        <taxon>Arthropoda</taxon>
        <taxon>Chelicerata</taxon>
        <taxon>Arachnida</taxon>
        <taxon>Acari</taxon>
        <taxon>Acariformes</taxon>
        <taxon>Sarcoptiformes</taxon>
        <taxon>Astigmata</taxon>
        <taxon>Psoroptidia</taxon>
        <taxon>Analgoidea</taxon>
        <taxon>Pyroglyphidae</taxon>
        <taxon>Dermatophagoidinae</taxon>
        <taxon>Dermatophagoides</taxon>
    </lineage>
</organism>
<keyword evidence="4 7" id="KW-0472">Membrane</keyword>
<evidence type="ECO:0000256" key="7">
    <source>
        <dbReference type="SAM" id="Phobius"/>
    </source>
</evidence>
<feature type="transmembrane region" description="Helical" evidence="7">
    <location>
        <begin position="106"/>
        <end position="127"/>
    </location>
</feature>
<comment type="caution">
    <text evidence="8">The sequence shown here is derived from an EMBL/GenBank/DDBJ whole genome shotgun (WGS) entry which is preliminary data.</text>
</comment>
<dbReference type="PANTHER" id="PTHR16950:SF16">
    <property type="entry name" value="ZINC TRANSPORTER ZIP13"/>
    <property type="match status" value="1"/>
</dbReference>
<dbReference type="Proteomes" id="UP000790347">
    <property type="component" value="Unassembled WGS sequence"/>
</dbReference>
<keyword evidence="2 7" id="KW-0812">Transmembrane</keyword>
<dbReference type="AlphaFoldDB" id="A0A922I8K4"/>
<feature type="transmembrane region" description="Helical" evidence="7">
    <location>
        <begin position="403"/>
        <end position="423"/>
    </location>
</feature>
<comment type="subcellular location">
    <subcellularLocation>
        <location evidence="1">Membrane</location>
        <topology evidence="1">Multi-pass membrane protein</topology>
    </subcellularLocation>
</comment>
<evidence type="ECO:0000256" key="5">
    <source>
        <dbReference type="ARBA" id="ARBA00038485"/>
    </source>
</evidence>
<dbReference type="PANTHER" id="PTHR16950">
    <property type="entry name" value="ZINC TRANSPORTER SLC39A7 HISTIDINE-RICH MEMBRANE PROTEIN KE4"/>
    <property type="match status" value="1"/>
</dbReference>
<dbReference type="EMBL" id="ASGP02000001">
    <property type="protein sequence ID" value="KAH9526292.1"/>
    <property type="molecule type" value="Genomic_DNA"/>
</dbReference>
<dbReference type="GO" id="GO:0005385">
    <property type="term" value="F:zinc ion transmembrane transporter activity"/>
    <property type="evidence" value="ECO:0007669"/>
    <property type="project" value="TreeGrafter"/>
</dbReference>
<sequence>MVNNIHQSNQSLWYDVSNRWSSSSSSAALDSILKSNDTIISNNHNVNEKITDDTTMFQLYLVTITSCCVISFSSMLMLLIFLRFLQKRSSFNLRNQHEFDPEQSEFLKLILAFAVGALIADVFLHILPEACGQLIMAGYTPQHTQHFLGVWILIGVIVFATTETFIGLIMIMDSDKSNKFSKNINNEKMINEKIHSNKITTNHKQQNGNCQSKNLRNRHQKCSKDAQNESSLQPLNNNTPNATGYLNLLANGFDNFTHGMSVAASFLVSYKMGIMTTIAIALHEMPHEIVDFVILIRSGFTCWRAFRAQLSISIFTIIGSICVLYCEQQSQTNSGSLSLTLWILPLTSGGFLYIALTSLLPELLNLDNNNNNDDSEGLVKTNGHHISMATKSTLEIGNRRKRIYILSCRIMFVIFGIIIMESINAIDL</sequence>
<feature type="transmembrane region" description="Helical" evidence="7">
    <location>
        <begin position="262"/>
        <end position="282"/>
    </location>
</feature>
<evidence type="ECO:0000313" key="8">
    <source>
        <dbReference type="EMBL" id="KAH9526292.1"/>
    </source>
</evidence>
<feature type="transmembrane region" description="Helical" evidence="7">
    <location>
        <begin position="59"/>
        <end position="85"/>
    </location>
</feature>
<comment type="similarity">
    <text evidence="5">Belongs to the ZIP transporter (TC 2.A.5) family. KE4/Catsup subfamily.</text>
</comment>
<feature type="compositionally biased region" description="Polar residues" evidence="6">
    <location>
        <begin position="198"/>
        <end position="214"/>
    </location>
</feature>
<evidence type="ECO:0000256" key="2">
    <source>
        <dbReference type="ARBA" id="ARBA00022692"/>
    </source>
</evidence>
<evidence type="ECO:0000256" key="6">
    <source>
        <dbReference type="SAM" id="MobiDB-lite"/>
    </source>
</evidence>
<evidence type="ECO:0000256" key="4">
    <source>
        <dbReference type="ARBA" id="ARBA00023136"/>
    </source>
</evidence>
<evidence type="ECO:0000313" key="9">
    <source>
        <dbReference type="Proteomes" id="UP000790347"/>
    </source>
</evidence>
<keyword evidence="9" id="KW-1185">Reference proteome</keyword>
<dbReference type="GO" id="GO:0006882">
    <property type="term" value="P:intracellular zinc ion homeostasis"/>
    <property type="evidence" value="ECO:0007669"/>
    <property type="project" value="TreeGrafter"/>
</dbReference>
<dbReference type="Pfam" id="PF02535">
    <property type="entry name" value="Zip"/>
    <property type="match status" value="1"/>
</dbReference>
<feature type="region of interest" description="Disordered" evidence="6">
    <location>
        <begin position="198"/>
        <end position="237"/>
    </location>
</feature>
<protein>
    <recommendedName>
        <fullName evidence="10">Zinc transporter ZIP13-like</fullName>
    </recommendedName>
</protein>
<feature type="transmembrane region" description="Helical" evidence="7">
    <location>
        <begin position="147"/>
        <end position="172"/>
    </location>
</feature>
<dbReference type="InterPro" id="IPR003689">
    <property type="entry name" value="ZIP"/>
</dbReference>
<dbReference type="GO" id="GO:0016020">
    <property type="term" value="C:membrane"/>
    <property type="evidence" value="ECO:0007669"/>
    <property type="project" value="UniProtKB-SubCell"/>
</dbReference>
<reference evidence="8" key="1">
    <citation type="submission" date="2013-05" db="EMBL/GenBank/DDBJ databases">
        <authorList>
            <person name="Yim A.K.Y."/>
            <person name="Chan T.F."/>
            <person name="Ji K.M."/>
            <person name="Liu X.Y."/>
            <person name="Zhou J.W."/>
            <person name="Li R.Q."/>
            <person name="Yang K.Y."/>
            <person name="Li J."/>
            <person name="Li M."/>
            <person name="Law P.T.W."/>
            <person name="Wu Y.L."/>
            <person name="Cai Z.L."/>
            <person name="Qin H."/>
            <person name="Bao Y."/>
            <person name="Leung R.K.K."/>
            <person name="Ng P.K.S."/>
            <person name="Zou J."/>
            <person name="Zhong X.J."/>
            <person name="Ran P.X."/>
            <person name="Zhong N.S."/>
            <person name="Liu Z.G."/>
            <person name="Tsui S.K.W."/>
        </authorList>
    </citation>
    <scope>NUCLEOTIDE SEQUENCE</scope>
    <source>
        <strain evidence="8">Derf</strain>
        <tissue evidence="8">Whole organism</tissue>
    </source>
</reference>
<reference evidence="8" key="2">
    <citation type="journal article" date="2022" name="Res Sq">
        <title>Comparative Genomics Reveals Insights into the Divergent Evolution of Astigmatic Mites and Household Pest Adaptations.</title>
        <authorList>
            <person name="Xiong Q."/>
            <person name="Wan A.T.-Y."/>
            <person name="Liu X.-Y."/>
            <person name="Fung C.S.-H."/>
            <person name="Xiao X."/>
            <person name="Malainual N."/>
            <person name="Hou J."/>
            <person name="Wang L."/>
            <person name="Wang M."/>
            <person name="Yang K."/>
            <person name="Cui Y."/>
            <person name="Leung E."/>
            <person name="Nong W."/>
            <person name="Shin S.-K."/>
            <person name="Au S."/>
            <person name="Jeong K.Y."/>
            <person name="Chew F.T."/>
            <person name="Hui J."/>
            <person name="Leung T.F."/>
            <person name="Tungtrongchitr A."/>
            <person name="Zhong N."/>
            <person name="Liu Z."/>
            <person name="Tsui S."/>
        </authorList>
    </citation>
    <scope>NUCLEOTIDE SEQUENCE</scope>
    <source>
        <strain evidence="8">Derf</strain>
        <tissue evidence="8">Whole organism</tissue>
    </source>
</reference>
<keyword evidence="3 7" id="KW-1133">Transmembrane helix</keyword>
<evidence type="ECO:0008006" key="10">
    <source>
        <dbReference type="Google" id="ProtNLM"/>
    </source>
</evidence>
<feature type="transmembrane region" description="Helical" evidence="7">
    <location>
        <begin position="339"/>
        <end position="360"/>
    </location>
</feature>
<evidence type="ECO:0000256" key="3">
    <source>
        <dbReference type="ARBA" id="ARBA00022989"/>
    </source>
</evidence>